<dbReference type="SUPFAM" id="SSF53927">
    <property type="entry name" value="Cytidine deaminase-like"/>
    <property type="match status" value="1"/>
</dbReference>
<dbReference type="CDD" id="cd01285">
    <property type="entry name" value="nucleoside_deaminase"/>
    <property type="match status" value="1"/>
</dbReference>
<accession>D8TSB3</accession>
<dbReference type="STRING" id="3068.D8TSB3"/>
<dbReference type="KEGG" id="vcn:VOLCADRAFT_89616"/>
<evidence type="ECO:0000313" key="4">
    <source>
        <dbReference type="Proteomes" id="UP000001058"/>
    </source>
</evidence>
<dbReference type="RefSeq" id="XP_002949302.1">
    <property type="nucleotide sequence ID" value="XM_002949256.1"/>
</dbReference>
<sequence>REVRLHTVKTSSRCSTPSITATTAVFAPTLVQEFSAADVHYMGMALDEARAAAAEGEVPVGAVLVHGDRILARGHNRVHRLRSPVAHAEMLCITAGASKLSSWRLLGATLYATLEPCPMCAGAILQARIARVVYGCKARHRAEATHAAEPSLGISSATRSTPRPADPRAPSYTHASDRAGTDPLIAIRGLAI</sequence>
<dbReference type="PROSITE" id="PS51747">
    <property type="entry name" value="CYT_DCMP_DEAMINASES_2"/>
    <property type="match status" value="1"/>
</dbReference>
<keyword evidence="4" id="KW-1185">Reference proteome</keyword>
<dbReference type="OrthoDB" id="408702at2759"/>
<dbReference type="GeneID" id="9623876"/>
<proteinExistence type="predicted"/>
<dbReference type="InterPro" id="IPR016193">
    <property type="entry name" value="Cytidine_deaminase-like"/>
</dbReference>
<evidence type="ECO:0000313" key="3">
    <source>
        <dbReference type="EMBL" id="EFJ49795.1"/>
    </source>
</evidence>
<feature type="domain" description="CMP/dCMP-type deaminase" evidence="2">
    <location>
        <begin position="36"/>
        <end position="151"/>
    </location>
</feature>
<dbReference type="Proteomes" id="UP000001058">
    <property type="component" value="Unassembled WGS sequence"/>
</dbReference>
<dbReference type="PANTHER" id="PTHR11079">
    <property type="entry name" value="CYTOSINE DEAMINASE FAMILY MEMBER"/>
    <property type="match status" value="1"/>
</dbReference>
<dbReference type="EMBL" id="GL378334">
    <property type="protein sequence ID" value="EFJ49795.1"/>
    <property type="molecule type" value="Genomic_DNA"/>
</dbReference>
<dbReference type="InterPro" id="IPR002125">
    <property type="entry name" value="CMP_dCMP_dom"/>
</dbReference>
<dbReference type="InParanoid" id="D8TSB3"/>
<feature type="non-terminal residue" evidence="3">
    <location>
        <position position="1"/>
    </location>
</feature>
<protein>
    <recommendedName>
        <fullName evidence="2">CMP/dCMP-type deaminase domain-containing protein</fullName>
    </recommendedName>
</protein>
<feature type="region of interest" description="Disordered" evidence="1">
    <location>
        <begin position="147"/>
        <end position="178"/>
    </location>
</feature>
<dbReference type="Pfam" id="PF00383">
    <property type="entry name" value="dCMP_cyt_deam_1"/>
    <property type="match status" value="1"/>
</dbReference>
<dbReference type="GO" id="GO:0008251">
    <property type="term" value="F:tRNA-specific adenosine deaminase activity"/>
    <property type="evidence" value="ECO:0007669"/>
    <property type="project" value="TreeGrafter"/>
</dbReference>
<dbReference type="AlphaFoldDB" id="D8TSB3"/>
<dbReference type="PANTHER" id="PTHR11079:SF179">
    <property type="entry name" value="TRNA(ADENINE(34)) DEAMINASE, CHLOROPLASTIC"/>
    <property type="match status" value="1"/>
</dbReference>
<reference evidence="3 4" key="1">
    <citation type="journal article" date="2010" name="Science">
        <title>Genomic analysis of organismal complexity in the multicellular green alga Volvox carteri.</title>
        <authorList>
            <person name="Prochnik S.E."/>
            <person name="Umen J."/>
            <person name="Nedelcu A.M."/>
            <person name="Hallmann A."/>
            <person name="Miller S.M."/>
            <person name="Nishii I."/>
            <person name="Ferris P."/>
            <person name="Kuo A."/>
            <person name="Mitros T."/>
            <person name="Fritz-Laylin L.K."/>
            <person name="Hellsten U."/>
            <person name="Chapman J."/>
            <person name="Simakov O."/>
            <person name="Rensing S.A."/>
            <person name="Terry A."/>
            <person name="Pangilinan J."/>
            <person name="Kapitonov V."/>
            <person name="Jurka J."/>
            <person name="Salamov A."/>
            <person name="Shapiro H."/>
            <person name="Schmutz J."/>
            <person name="Grimwood J."/>
            <person name="Lindquist E."/>
            <person name="Lucas S."/>
            <person name="Grigoriev I.V."/>
            <person name="Schmitt R."/>
            <person name="Kirk D."/>
            <person name="Rokhsar D.S."/>
        </authorList>
    </citation>
    <scope>NUCLEOTIDE SEQUENCE [LARGE SCALE GENOMIC DNA]</scope>
    <source>
        <strain evidence="4">f. Nagariensis / Eve</strain>
    </source>
</reference>
<dbReference type="GO" id="GO:0002100">
    <property type="term" value="P:tRNA wobble adenosine to inosine editing"/>
    <property type="evidence" value="ECO:0007669"/>
    <property type="project" value="TreeGrafter"/>
</dbReference>
<dbReference type="FunCoup" id="D8TSB3">
    <property type="interactions" value="129"/>
</dbReference>
<organism evidence="4">
    <name type="scientific">Volvox carteri f. nagariensis</name>
    <dbReference type="NCBI Taxonomy" id="3068"/>
    <lineage>
        <taxon>Eukaryota</taxon>
        <taxon>Viridiplantae</taxon>
        <taxon>Chlorophyta</taxon>
        <taxon>core chlorophytes</taxon>
        <taxon>Chlorophyceae</taxon>
        <taxon>CS clade</taxon>
        <taxon>Chlamydomonadales</taxon>
        <taxon>Volvocaceae</taxon>
        <taxon>Volvox</taxon>
    </lineage>
</organism>
<gene>
    <name evidence="3" type="ORF">VOLCADRAFT_89616</name>
</gene>
<evidence type="ECO:0000256" key="1">
    <source>
        <dbReference type="SAM" id="MobiDB-lite"/>
    </source>
</evidence>
<evidence type="ECO:0000259" key="2">
    <source>
        <dbReference type="PROSITE" id="PS51747"/>
    </source>
</evidence>
<dbReference type="GO" id="GO:0009507">
    <property type="term" value="C:chloroplast"/>
    <property type="evidence" value="ECO:0007669"/>
    <property type="project" value="TreeGrafter"/>
</dbReference>
<name>D8TSB3_VOLCA</name>
<dbReference type="Gene3D" id="3.40.140.10">
    <property type="entry name" value="Cytidine Deaminase, domain 2"/>
    <property type="match status" value="1"/>
</dbReference>
<dbReference type="eggNOG" id="KOG1018">
    <property type="taxonomic scope" value="Eukaryota"/>
</dbReference>